<dbReference type="EMBL" id="JAPFFF010000003">
    <property type="protein sequence ID" value="KAK8893701.1"/>
    <property type="molecule type" value="Genomic_DNA"/>
</dbReference>
<reference evidence="2 3" key="1">
    <citation type="submission" date="2024-04" db="EMBL/GenBank/DDBJ databases">
        <title>Tritrichomonas musculus Genome.</title>
        <authorList>
            <person name="Alves-Ferreira E."/>
            <person name="Grigg M."/>
            <person name="Lorenzi H."/>
            <person name="Galac M."/>
        </authorList>
    </citation>
    <scope>NUCLEOTIDE SEQUENCE [LARGE SCALE GENOMIC DNA]</scope>
    <source>
        <strain evidence="2 3">EAF2021</strain>
    </source>
</reference>
<accession>A0ABR2KSB3</accession>
<feature type="region of interest" description="Disordered" evidence="1">
    <location>
        <begin position="676"/>
        <end position="750"/>
    </location>
</feature>
<feature type="compositionally biased region" description="Low complexity" evidence="1">
    <location>
        <begin position="560"/>
        <end position="576"/>
    </location>
</feature>
<feature type="region of interest" description="Disordered" evidence="1">
    <location>
        <begin position="556"/>
        <end position="590"/>
    </location>
</feature>
<evidence type="ECO:0008006" key="4">
    <source>
        <dbReference type="Google" id="ProtNLM"/>
    </source>
</evidence>
<sequence length="750" mass="86069">MQQPKSKFWILSGLPVLFDNIDVQSIRHQIPDINWANLAKIKEGTFILCFRFSVQISLMEVCERLSSIFSNEELNLVNYLHIAETVHTATDQKNIYVCHLPQFLHDEKKLRMLVNCFVKKVTVIDNCEYMTIRCQSCQNSSLAATFLRAIPAECLIDSTNSSSSSNLKSNKSNAKENLTDTGNNRIYFSRKLTVELSVSQLPIALIFKVNKDIKDYENDIPILSELRKEGNVSKDFIVAKSHINSPCMQVLAITASSLSEIDYIIDRFSECGFNAKRCLSVPQQEEIEKYEIIIENVQQKTISELRQRIKEEYNASIYEARIITEGDKRDALIIFYDLEDAMKIVQRLQNGTEHARLYRTTALLHNLPYDITEDEVKDFILNLPYKKVSNERLLAAEDIDVCIHQYNFSNKPRSQSNANENYECGAYAEIKLSSIEEMQRFVRYFALYENDEERVEKVPCIREVFIPFACETKRGRYKREVFYEKCVNTIVKENTIRISQCQLHDALSIISKGGFPILYFGKVENENEQQKPSTKKMINESIRMKAIMALSGASKGEVPSFSSNNNNRASISSTSSNDDDDNCPTEHNEESAMFLPDLLITFCSKEDMRKATDEFKSKEFNCEEFDASILQGSANAGNDEEKRMNDNNNSNNSEAKKLINPFTVERDDSMKFINEPAPQQQQQQQQPKMVLRPSPIASHSNQHTMRSVQRSQPSSKFNKKDSPRQNHLSVQKKDSFRLPPPKITKPHSNS</sequence>
<evidence type="ECO:0000256" key="1">
    <source>
        <dbReference type="SAM" id="MobiDB-lite"/>
    </source>
</evidence>
<comment type="caution">
    <text evidence="2">The sequence shown here is derived from an EMBL/GenBank/DDBJ whole genome shotgun (WGS) entry which is preliminary data.</text>
</comment>
<gene>
    <name evidence="2" type="ORF">M9Y10_022128</name>
</gene>
<name>A0ABR2KSB3_9EUKA</name>
<feature type="region of interest" description="Disordered" evidence="1">
    <location>
        <begin position="633"/>
        <end position="660"/>
    </location>
</feature>
<evidence type="ECO:0000313" key="2">
    <source>
        <dbReference type="EMBL" id="KAK8893701.1"/>
    </source>
</evidence>
<protein>
    <recommendedName>
        <fullName evidence="4">RRM domain-containing protein</fullName>
    </recommendedName>
</protein>
<proteinExistence type="predicted"/>
<feature type="compositionally biased region" description="Polar residues" evidence="1">
    <location>
        <begin position="697"/>
        <end position="716"/>
    </location>
</feature>
<keyword evidence="3" id="KW-1185">Reference proteome</keyword>
<dbReference type="Proteomes" id="UP001470230">
    <property type="component" value="Unassembled WGS sequence"/>
</dbReference>
<evidence type="ECO:0000313" key="3">
    <source>
        <dbReference type="Proteomes" id="UP001470230"/>
    </source>
</evidence>
<organism evidence="2 3">
    <name type="scientific">Tritrichomonas musculus</name>
    <dbReference type="NCBI Taxonomy" id="1915356"/>
    <lineage>
        <taxon>Eukaryota</taxon>
        <taxon>Metamonada</taxon>
        <taxon>Parabasalia</taxon>
        <taxon>Tritrichomonadida</taxon>
        <taxon>Tritrichomonadidae</taxon>
        <taxon>Tritrichomonas</taxon>
    </lineage>
</organism>